<organism evidence="1 2">
    <name type="scientific">Labeo rohita</name>
    <name type="common">Indian major carp</name>
    <name type="synonym">Cyprinus rohita</name>
    <dbReference type="NCBI Taxonomy" id="84645"/>
    <lineage>
        <taxon>Eukaryota</taxon>
        <taxon>Metazoa</taxon>
        <taxon>Chordata</taxon>
        <taxon>Craniata</taxon>
        <taxon>Vertebrata</taxon>
        <taxon>Euteleostomi</taxon>
        <taxon>Actinopterygii</taxon>
        <taxon>Neopterygii</taxon>
        <taxon>Teleostei</taxon>
        <taxon>Ostariophysi</taxon>
        <taxon>Cypriniformes</taxon>
        <taxon>Cyprinidae</taxon>
        <taxon>Labeoninae</taxon>
        <taxon>Labeonini</taxon>
        <taxon>Labeo</taxon>
    </lineage>
</organism>
<evidence type="ECO:0000313" key="2">
    <source>
        <dbReference type="Proteomes" id="UP000830375"/>
    </source>
</evidence>
<dbReference type="Proteomes" id="UP000830375">
    <property type="component" value="Unassembled WGS sequence"/>
</dbReference>
<accession>A0ABQ8LM65</accession>
<gene>
    <name evidence="1" type="ORF">H4Q32_014491</name>
</gene>
<name>A0ABQ8LM65_LABRO</name>
<sequence length="131" mass="14650">MVTNDLLLGADTALYSILILLDLSWTILPCASSTNNRSSSLSVLSNNGRKETLNLGVIFDLELSFNAQMTEVLQSCFVQLRQLMEIKSFLPFADLEKVTHAFISSKLDYCNALYSGISRRNIQRLQLLPGF</sequence>
<reference evidence="1 2" key="1">
    <citation type="submission" date="2022-01" db="EMBL/GenBank/DDBJ databases">
        <title>A high-quality chromosome-level genome assembly of rohu carp, Labeo rohita.</title>
        <authorList>
            <person name="Arick M.A. II"/>
            <person name="Hsu C.-Y."/>
            <person name="Magbanua Z."/>
            <person name="Pechanova O."/>
            <person name="Grover C."/>
            <person name="Miller E."/>
            <person name="Thrash A."/>
            <person name="Ezzel L."/>
            <person name="Alam S."/>
            <person name="Benzie J."/>
            <person name="Hamilton M."/>
            <person name="Karsi A."/>
            <person name="Lawrence M.L."/>
            <person name="Peterson D.G."/>
        </authorList>
    </citation>
    <scope>NUCLEOTIDE SEQUENCE [LARGE SCALE GENOMIC DNA]</scope>
    <source>
        <strain evidence="2">BAU-BD-2019</strain>
        <tissue evidence="1">Blood</tissue>
    </source>
</reference>
<comment type="caution">
    <text evidence="1">The sequence shown here is derived from an EMBL/GenBank/DDBJ whole genome shotgun (WGS) entry which is preliminary data.</text>
</comment>
<keyword evidence="2" id="KW-1185">Reference proteome</keyword>
<proteinExistence type="predicted"/>
<evidence type="ECO:0000313" key="1">
    <source>
        <dbReference type="EMBL" id="KAI2651743.1"/>
    </source>
</evidence>
<protein>
    <submittedName>
        <fullName evidence="1">tRNA 5-methylaminomethyl-2-thiouridine biosynthesis bifunctional protein MnmC</fullName>
    </submittedName>
</protein>
<dbReference type="EMBL" id="JACTAM010000020">
    <property type="protein sequence ID" value="KAI2651743.1"/>
    <property type="molecule type" value="Genomic_DNA"/>
</dbReference>